<dbReference type="PANTHER" id="PTHR15730:SF5">
    <property type="entry name" value="SI:CH211-210B2.2-RELATED"/>
    <property type="match status" value="1"/>
</dbReference>
<dbReference type="InterPro" id="IPR051244">
    <property type="entry name" value="TCAF"/>
</dbReference>
<proteinExistence type="predicted"/>
<dbReference type="EMBL" id="CAJOBC010004069">
    <property type="protein sequence ID" value="CAF3813381.1"/>
    <property type="molecule type" value="Genomic_DNA"/>
</dbReference>
<dbReference type="SMART" id="SM01276">
    <property type="entry name" value="M60-like"/>
    <property type="match status" value="1"/>
</dbReference>
<dbReference type="Proteomes" id="UP000677228">
    <property type="component" value="Unassembled WGS sequence"/>
</dbReference>
<name>A0A814JX99_9BILA</name>
<reference evidence="2" key="1">
    <citation type="submission" date="2021-02" db="EMBL/GenBank/DDBJ databases">
        <authorList>
            <person name="Nowell W R."/>
        </authorList>
    </citation>
    <scope>NUCLEOTIDE SEQUENCE</scope>
</reference>
<protein>
    <recommendedName>
        <fullName evidence="1">Peptidase M60 domain-containing protein</fullName>
    </recommendedName>
</protein>
<dbReference type="PROSITE" id="PS51723">
    <property type="entry name" value="PEPTIDASE_M60"/>
    <property type="match status" value="1"/>
</dbReference>
<dbReference type="Proteomes" id="UP000681722">
    <property type="component" value="Unassembled WGS sequence"/>
</dbReference>
<dbReference type="Gene3D" id="1.10.390.30">
    <property type="entry name" value="Peptidase M60, enhancin-like domain 3"/>
    <property type="match status" value="1"/>
</dbReference>
<dbReference type="AlphaFoldDB" id="A0A814JX99"/>
<dbReference type="InterPro" id="IPR035423">
    <property type="entry name" value="M60-like_N"/>
</dbReference>
<dbReference type="InterPro" id="IPR042279">
    <property type="entry name" value="Pep_M60_3"/>
</dbReference>
<dbReference type="Gene3D" id="2.60.120.1250">
    <property type="entry name" value="Peptidase M60, enhancin-like domain 1"/>
    <property type="match status" value="1"/>
</dbReference>
<evidence type="ECO:0000313" key="2">
    <source>
        <dbReference type="EMBL" id="CAF1043285.1"/>
    </source>
</evidence>
<feature type="domain" description="Peptidase M60" evidence="1">
    <location>
        <begin position="315"/>
        <end position="611"/>
    </location>
</feature>
<dbReference type="OrthoDB" id="10260387at2759"/>
<dbReference type="PANTHER" id="PTHR15730">
    <property type="entry name" value="EXPERIMENTAL AUTOIMMUNE PROSTATITIS ANTIGEN 2-RELATED"/>
    <property type="match status" value="1"/>
</dbReference>
<dbReference type="Proteomes" id="UP000663829">
    <property type="component" value="Unassembled WGS sequence"/>
</dbReference>
<dbReference type="EMBL" id="CAJNOQ010004069">
    <property type="protein sequence ID" value="CAF1043285.1"/>
    <property type="molecule type" value="Genomic_DNA"/>
</dbReference>
<evidence type="ECO:0000259" key="1">
    <source>
        <dbReference type="PROSITE" id="PS51723"/>
    </source>
</evidence>
<dbReference type="Pfam" id="PF17291">
    <property type="entry name" value="M60-like_N"/>
    <property type="match status" value="1"/>
</dbReference>
<gene>
    <name evidence="2" type="ORF">GPM918_LOCUS15893</name>
    <name evidence="3" type="ORF">OVA965_LOCUS27129</name>
    <name evidence="4" type="ORF">SRO942_LOCUS15893</name>
    <name evidence="5" type="ORF">TMI583_LOCUS27873</name>
</gene>
<keyword evidence="6" id="KW-1185">Reference proteome</keyword>
<evidence type="ECO:0000313" key="6">
    <source>
        <dbReference type="Proteomes" id="UP000663829"/>
    </source>
</evidence>
<organism evidence="2 6">
    <name type="scientific">Didymodactylos carnosus</name>
    <dbReference type="NCBI Taxonomy" id="1234261"/>
    <lineage>
        <taxon>Eukaryota</taxon>
        <taxon>Metazoa</taxon>
        <taxon>Spiralia</taxon>
        <taxon>Gnathifera</taxon>
        <taxon>Rotifera</taxon>
        <taxon>Eurotatoria</taxon>
        <taxon>Bdelloidea</taxon>
        <taxon>Philodinida</taxon>
        <taxon>Philodinidae</taxon>
        <taxon>Didymodactylos</taxon>
    </lineage>
</organism>
<dbReference type="Gene3D" id="3.40.390.80">
    <property type="entry name" value="Peptidase M60, enhancin-like domain 2"/>
    <property type="match status" value="1"/>
</dbReference>
<dbReference type="Pfam" id="PF13402">
    <property type="entry name" value="Peptidase_M60"/>
    <property type="match status" value="1"/>
</dbReference>
<dbReference type="Proteomes" id="UP000682733">
    <property type="component" value="Unassembled WGS sequence"/>
</dbReference>
<evidence type="ECO:0000313" key="4">
    <source>
        <dbReference type="EMBL" id="CAF3813381.1"/>
    </source>
</evidence>
<comment type="caution">
    <text evidence="2">The sequence shown here is derived from an EMBL/GenBank/DDBJ whole genome shotgun (WGS) entry which is preliminary data.</text>
</comment>
<dbReference type="EMBL" id="CAJOBA010039310">
    <property type="protein sequence ID" value="CAF4075464.1"/>
    <property type="molecule type" value="Genomic_DNA"/>
</dbReference>
<accession>A0A814JX99</accession>
<dbReference type="InterPro" id="IPR031161">
    <property type="entry name" value="Peptidase_M60_dom"/>
</dbReference>
<dbReference type="EMBL" id="CAJNOK010017750">
    <property type="protein sequence ID" value="CAF1269770.1"/>
    <property type="molecule type" value="Genomic_DNA"/>
</dbReference>
<sequence>MDDDEFDKVSSVIFNNVKSIPKVGLPGVIIPQTADTRALLCGQGSQNCLMIATRFRKGRAIICAHNGYVYKFKPPIENDYSTFVKNCKEWLVPDCTVADDQVVSIDDVSSMESVSEKAKILLWNGHYDKSEEFMNALCQYLQDGGGLVCAVTPWGWLQRYPGKHLPDFPFSRFCDYVGVRLTDEYNHCSDPILVRPELVKFKNIDYVVKELKDEQNNTEYMTIVGHAIRELEDTYPGFPLETLQNIVLNAGKDVIPETSCPITDKKCRELSSGICGIMCALPGIKAPNIMMFPGDFKETPYIYPDASWQIESHTSEWHCTGFYVVAGVPIEIEVLDGKPGGWQVRIGCHSDDLRNCAELRRWSCISVCKPLTNKVRMYSAYGGLLFLQSSEGNNNISIQIHHVVQAPVYDLNDPDRKQKWKHQRQTDGLWADIAGRHIVFNLPSASVVHIDDFDPVLEFWDRIILAHHELRGTKPTRRERVVCDEQPSAGYMHSGYPIVTHLDVCRPDSTYFILNLEHLEKDGAWGLFHELGHNMQQKWWTFDGTGEVTVNIFTLHAMDAVCNLKTWIHPWLKDQLSKTTQYLKDGSNFDQWKQSPGVALFIYAQLAREFGWDAYKQVFRIYEKAPPTLNNDQEKIDHWIVTFSQTVDCNLCPLFKFWGFPISSSTKDSLSSLPVRNINDELIEIAPNRYAM</sequence>
<evidence type="ECO:0000313" key="3">
    <source>
        <dbReference type="EMBL" id="CAF1269770.1"/>
    </source>
</evidence>
<evidence type="ECO:0000313" key="5">
    <source>
        <dbReference type="EMBL" id="CAF4075464.1"/>
    </source>
</evidence>